<dbReference type="AlphaFoldDB" id="A0A1E5UFV2"/>
<dbReference type="KEGG" id="cnr:EB819_02755"/>
<dbReference type="EMBL" id="MKGI01000028">
    <property type="protein sequence ID" value="OEL11728.1"/>
    <property type="molecule type" value="Genomic_DNA"/>
</dbReference>
<evidence type="ECO:0000256" key="1">
    <source>
        <dbReference type="SAM" id="SignalP"/>
    </source>
</evidence>
<dbReference type="PATRIC" id="fig|237258.4.peg.1822"/>
<keyword evidence="3" id="KW-1185">Reference proteome</keyword>
<comment type="caution">
    <text evidence="2">The sequence shown here is derived from an EMBL/GenBank/DDBJ whole genome shotgun (WGS) entry which is preliminary data.</text>
</comment>
<feature type="signal peptide" evidence="1">
    <location>
        <begin position="1"/>
        <end position="19"/>
    </location>
</feature>
<dbReference type="OrthoDB" id="1491239at2"/>
<sequence>MIKRIFLLPFIAVGLSVEAQSLGNSPYAAFGIGEVKYDNSVETNSMGGINTAYIWDFNNSFNFKNPAANTNLELTSFRVQMTNENQSLKSDFNGLSANKHSNYLSNISIAFPISKKLKFGLGYQPYSSKRYDIITSKILADSTVKANRFYGEGTLSTIQAAFGYQVNKEFAVGLRSNFYFGKLSDVEELAYSNAELINGFETSNKIKTFNFTLGSTYQKKFKNDKKLTLGATYTFGTTGNVKTQFLNSTYYYYLDQKLNVTEIEKKTSEDKNLIPTEASLGIGYGHDAKWFASAQIDYKKGSTTMFLGQPFSYQDSYRISAGGWYLPNYNDFRSYLNRVVYRYGAFYEKGNLNVNGTNINQYGITAGVTLPFEKSNAVRMSGIDLGLEFGRRGTLENNLIQQNFFNVKVGINFADKWFQKRVYE</sequence>
<dbReference type="Gene3D" id="2.40.160.60">
    <property type="entry name" value="Outer membrane protein transport protein (OMPP1/FadL/TodX)"/>
    <property type="match status" value="1"/>
</dbReference>
<dbReference type="Proteomes" id="UP000095601">
    <property type="component" value="Unassembled WGS sequence"/>
</dbReference>
<reference evidence="2 3" key="1">
    <citation type="submission" date="2016-09" db="EMBL/GenBank/DDBJ databases">
        <authorList>
            <person name="Capua I."/>
            <person name="De Benedictis P."/>
            <person name="Joannis T."/>
            <person name="Lombin L.H."/>
            <person name="Cattoli G."/>
        </authorList>
    </citation>
    <scope>NUCLEOTIDE SEQUENCE [LARGE SCALE GENOMIC DNA]</scope>
    <source>
        <strain evidence="2 3">NRS-1</strain>
    </source>
</reference>
<proteinExistence type="predicted"/>
<organism evidence="2 3">
    <name type="scientific">Cloacibacterium normanense</name>
    <dbReference type="NCBI Taxonomy" id="237258"/>
    <lineage>
        <taxon>Bacteria</taxon>
        <taxon>Pseudomonadati</taxon>
        <taxon>Bacteroidota</taxon>
        <taxon>Flavobacteriia</taxon>
        <taxon>Flavobacteriales</taxon>
        <taxon>Weeksellaceae</taxon>
    </lineage>
</organism>
<dbReference type="STRING" id="237258.SAMN04489756_1143"/>
<gene>
    <name evidence="2" type="ORF">BHF72_1867</name>
</gene>
<feature type="chain" id="PRO_5009186938" evidence="1">
    <location>
        <begin position="20"/>
        <end position="424"/>
    </location>
</feature>
<accession>A0A1E5UFV2</accession>
<keyword evidence="1" id="KW-0732">Signal</keyword>
<name>A0A1E5UFV2_9FLAO</name>
<evidence type="ECO:0000313" key="3">
    <source>
        <dbReference type="Proteomes" id="UP000095601"/>
    </source>
</evidence>
<evidence type="ECO:0000313" key="2">
    <source>
        <dbReference type="EMBL" id="OEL11728.1"/>
    </source>
</evidence>
<protein>
    <submittedName>
        <fullName evidence="2">Putative outer membrane protein</fullName>
    </submittedName>
</protein>